<protein>
    <submittedName>
        <fullName evidence="1">Uncharacterized protein</fullName>
    </submittedName>
</protein>
<organism evidence="1 2">
    <name type="scientific">Periconia digitata</name>
    <dbReference type="NCBI Taxonomy" id="1303443"/>
    <lineage>
        <taxon>Eukaryota</taxon>
        <taxon>Fungi</taxon>
        <taxon>Dikarya</taxon>
        <taxon>Ascomycota</taxon>
        <taxon>Pezizomycotina</taxon>
        <taxon>Dothideomycetes</taxon>
        <taxon>Pleosporomycetidae</taxon>
        <taxon>Pleosporales</taxon>
        <taxon>Massarineae</taxon>
        <taxon>Periconiaceae</taxon>
        <taxon>Periconia</taxon>
    </lineage>
</organism>
<evidence type="ECO:0000313" key="1">
    <source>
        <dbReference type="EMBL" id="CAI6230309.1"/>
    </source>
</evidence>
<reference evidence="1" key="1">
    <citation type="submission" date="2023-01" db="EMBL/GenBank/DDBJ databases">
        <authorList>
            <person name="Van Ghelder C."/>
            <person name="Rancurel C."/>
        </authorList>
    </citation>
    <scope>NUCLEOTIDE SEQUENCE</scope>
    <source>
        <strain evidence="1">CNCM I-4278</strain>
    </source>
</reference>
<accession>A0A9W4U193</accession>
<proteinExistence type="predicted"/>
<dbReference type="AlphaFoldDB" id="A0A9W4U193"/>
<sequence length="124" mass="14108">MHKWCGTSGQNISASTAFRVPRNLLARELPIMKLIKYDSKNSSNFQGHDSLLYLGRIMTNLISTVTRWPLPTFGLDPLLWNRFLRSRCHQPFAVSLIAMTPTLHDVFLPNDNNMVCLDIFAACL</sequence>
<evidence type="ECO:0000313" key="2">
    <source>
        <dbReference type="Proteomes" id="UP001152607"/>
    </source>
</evidence>
<keyword evidence="2" id="KW-1185">Reference proteome</keyword>
<dbReference type="Proteomes" id="UP001152607">
    <property type="component" value="Unassembled WGS sequence"/>
</dbReference>
<dbReference type="EMBL" id="CAOQHR010000001">
    <property type="protein sequence ID" value="CAI6230309.1"/>
    <property type="molecule type" value="Genomic_DNA"/>
</dbReference>
<gene>
    <name evidence="1" type="ORF">PDIGIT_LOCUS189</name>
</gene>
<comment type="caution">
    <text evidence="1">The sequence shown here is derived from an EMBL/GenBank/DDBJ whole genome shotgun (WGS) entry which is preliminary data.</text>
</comment>
<name>A0A9W4U193_9PLEO</name>